<comment type="caution">
    <text evidence="2">The sequence shown here is derived from an EMBL/GenBank/DDBJ whole genome shotgun (WGS) entry which is preliminary data.</text>
</comment>
<evidence type="ECO:0000313" key="3">
    <source>
        <dbReference type="Proteomes" id="UP000722125"/>
    </source>
</evidence>
<feature type="compositionally biased region" description="Low complexity" evidence="1">
    <location>
        <begin position="32"/>
        <end position="50"/>
    </location>
</feature>
<protein>
    <submittedName>
        <fullName evidence="2">Uncharacterized protein</fullName>
    </submittedName>
</protein>
<proteinExistence type="predicted"/>
<dbReference type="EMBL" id="JAHBOH010000001">
    <property type="protein sequence ID" value="MBT0995103.1"/>
    <property type="molecule type" value="Genomic_DNA"/>
</dbReference>
<evidence type="ECO:0000256" key="1">
    <source>
        <dbReference type="SAM" id="MobiDB-lite"/>
    </source>
</evidence>
<reference evidence="2 3" key="1">
    <citation type="submission" date="2021-05" db="EMBL/GenBank/DDBJ databases">
        <title>Description of Cellulomonas sp. DKR-3 sp. nov.</title>
        <authorList>
            <person name="Dahal R.H."/>
            <person name="Chaudhary D.K."/>
        </authorList>
    </citation>
    <scope>NUCLEOTIDE SEQUENCE [LARGE SCALE GENOMIC DNA]</scope>
    <source>
        <strain evidence="2 3">DKR-3</strain>
    </source>
</reference>
<feature type="compositionally biased region" description="Basic and acidic residues" evidence="1">
    <location>
        <begin position="1"/>
        <end position="31"/>
    </location>
</feature>
<keyword evidence="3" id="KW-1185">Reference proteome</keyword>
<gene>
    <name evidence="2" type="ORF">KIN34_12510</name>
</gene>
<accession>A0ABS5U124</accession>
<sequence>MTGDITRDQNRDSGRDLVSDPSAERLADRAPDAALLAAADARSGGDASRAPRSLTATELEPDDEAIASNEDWDDPNRL</sequence>
<organism evidence="2 3">
    <name type="scientific">Cellulomonas fulva</name>
    <dbReference type="NCBI Taxonomy" id="2835530"/>
    <lineage>
        <taxon>Bacteria</taxon>
        <taxon>Bacillati</taxon>
        <taxon>Actinomycetota</taxon>
        <taxon>Actinomycetes</taxon>
        <taxon>Micrococcales</taxon>
        <taxon>Cellulomonadaceae</taxon>
        <taxon>Cellulomonas</taxon>
    </lineage>
</organism>
<dbReference type="RefSeq" id="WP_214351034.1">
    <property type="nucleotide sequence ID" value="NZ_JAHBOH010000001.1"/>
</dbReference>
<evidence type="ECO:0000313" key="2">
    <source>
        <dbReference type="EMBL" id="MBT0995103.1"/>
    </source>
</evidence>
<name>A0ABS5U124_9CELL</name>
<feature type="compositionally biased region" description="Acidic residues" evidence="1">
    <location>
        <begin position="59"/>
        <end position="78"/>
    </location>
</feature>
<dbReference type="Proteomes" id="UP000722125">
    <property type="component" value="Unassembled WGS sequence"/>
</dbReference>
<feature type="region of interest" description="Disordered" evidence="1">
    <location>
        <begin position="1"/>
        <end position="78"/>
    </location>
</feature>